<dbReference type="PANTHER" id="PTHR46310:SF7">
    <property type="entry name" value="AMIDASE 1"/>
    <property type="match status" value="1"/>
</dbReference>
<sequence length="906" mass="100205">MNLNDCDVETLHHDDFIDQEDCAGLAVHTYTPGPVHVHFFLRYVEPSKIMGRIHLSPYSALPTGQQNMHEVLRIHVYEDRCPADGLQNCPDLLFRPRHRENFWASLTHLNYYTAVDTAFHAAAMISRIVEDLARKTIYANALRILMGWNQTFLFLALAATAASSLVGSGTSLQLNGIDYFVSPFSQGKVTNGTVAINTRQNQLGFVPATVIAGDLYTESTLQSLFLNWSAVDDVWQPAFLETIFVFNFAKLTNKNHNYHDGVSSSVFPLQVTRKIPSGPYFLNIHTGEVHPAYRLYDDFAGAFTQSLLQRHDGRFQTLSAQVPAAASITIGVPSRLYFTKTEAKPLAGVRIGVKDIFSLAGVKKGCGNRAWYHLYPVAKSTGTAMQNLIDKGAIIVGVQKTSQFANGETPTADWVDYHSPFNPRGDGYQDPATSSAGAGSSIASYEWLDLAVGSDTGGSIRGPATVQGIFGNRPSHGLVSLDNVMPLSPRLDTPGFLARDPSLWNAANAALYRDKYTFFGHEAPRYPKKLYLLDFPAGNTSHAPILQNFVTKLAKFLDTSPSNINLSKEWERTRSTSAGDQSLAQLLNTTYAAIISKDQAKLVQEPFYRDYAAIHDGRLPFVNPVPLARWTWGDSQPSSLLSDAVRNKTLFMDWFNGNILPPSSDPLTCSSGLLLHVDGSADFISRNRYINPPVPPFGFSNSQISVFAETPDSVFPLGQVPVFSSITNHTEYLPVTIDVVAAKGCDGLIARLAEDLVAAGILTVPRDWARLRAILAPALYVDYTKIGKEKWDAMSADDFMAMVSNDDFLGDPCVKTQHLIGATYWERVSESKVIGHHQLRAAHQVYTSPDLKTVKLRGHSHATNEHYYVKSSGVWKFAGLKPEVRWNEYKFEEVFKGSYTQSEKHS</sequence>
<evidence type="ECO:0000259" key="6">
    <source>
        <dbReference type="Pfam" id="PF01425"/>
    </source>
</evidence>
<comment type="subunit">
    <text evidence="2">Homotrimer. Each subunit contains an active site, located in the central part of the hydrophobic core of the monomer, which functions independently.</text>
</comment>
<evidence type="ECO:0000313" key="10">
    <source>
        <dbReference type="Proteomes" id="UP000054544"/>
    </source>
</evidence>
<dbReference type="InterPro" id="IPR036928">
    <property type="entry name" value="AS_sf"/>
</dbReference>
<dbReference type="CDD" id="cd12148">
    <property type="entry name" value="fungal_TF_MHR"/>
    <property type="match status" value="1"/>
</dbReference>
<dbReference type="GO" id="GO:0016829">
    <property type="term" value="F:lyase activity"/>
    <property type="evidence" value="ECO:0007669"/>
    <property type="project" value="UniProtKB-KW"/>
</dbReference>
<proteinExistence type="inferred from homology"/>
<dbReference type="PANTHER" id="PTHR46310">
    <property type="entry name" value="AMIDASE 1"/>
    <property type="match status" value="1"/>
</dbReference>
<gene>
    <name evidence="9" type="ORF">H634G_08127</name>
</gene>
<comment type="function">
    <text evidence="5">Scytalone dehydratase-like protein; part of the Pks2 gene cluster that mediates the formation of infectious structures (appressoria), enabling these fungi to kill insects faster. The product of the Pks2 gene cluster is different from the one of Pks1 and has still not been identified.</text>
</comment>
<evidence type="ECO:0000256" key="5">
    <source>
        <dbReference type="ARBA" id="ARBA00046148"/>
    </source>
</evidence>
<feature type="domain" description="Scytalone dehydratase-like" evidence="7">
    <location>
        <begin position="766"/>
        <end position="897"/>
    </location>
</feature>
<evidence type="ECO:0000256" key="2">
    <source>
        <dbReference type="ARBA" id="ARBA00011574"/>
    </source>
</evidence>
<dbReference type="SUPFAM" id="SSF54427">
    <property type="entry name" value="NTF2-like"/>
    <property type="match status" value="1"/>
</dbReference>
<protein>
    <recommendedName>
        <fullName evidence="3">Scytalone dehydratase-like protein Arp1</fullName>
    </recommendedName>
</protein>
<dbReference type="OrthoDB" id="5423360at2759"/>
<evidence type="ECO:0000259" key="8">
    <source>
        <dbReference type="Pfam" id="PF26053"/>
    </source>
</evidence>
<dbReference type="InterPro" id="IPR049884">
    <property type="entry name" value="Scytalone_dh"/>
</dbReference>
<evidence type="ECO:0000256" key="3">
    <source>
        <dbReference type="ARBA" id="ARBA00021908"/>
    </source>
</evidence>
<dbReference type="Pfam" id="PF02982">
    <property type="entry name" value="Scytalone_dh"/>
    <property type="match status" value="1"/>
</dbReference>
<dbReference type="EMBL" id="KE384743">
    <property type="protein sequence ID" value="KJK76539.1"/>
    <property type="molecule type" value="Genomic_DNA"/>
</dbReference>
<dbReference type="Pfam" id="PF01425">
    <property type="entry name" value="Amidase"/>
    <property type="match status" value="1"/>
</dbReference>
<comment type="similarity">
    <text evidence="1">Belongs to the scytalone dehydratase family.</text>
</comment>
<dbReference type="Gene3D" id="3.10.450.50">
    <property type="match status" value="1"/>
</dbReference>
<dbReference type="AlphaFoldDB" id="A0A0D9NRF8"/>
<keyword evidence="4" id="KW-0456">Lyase</keyword>
<evidence type="ECO:0000256" key="4">
    <source>
        <dbReference type="ARBA" id="ARBA00023239"/>
    </source>
</evidence>
<organism evidence="9 10">
    <name type="scientific">Metarhizium anisopliae BRIP 53293</name>
    <dbReference type="NCBI Taxonomy" id="1291518"/>
    <lineage>
        <taxon>Eukaryota</taxon>
        <taxon>Fungi</taxon>
        <taxon>Dikarya</taxon>
        <taxon>Ascomycota</taxon>
        <taxon>Pezizomycotina</taxon>
        <taxon>Sordariomycetes</taxon>
        <taxon>Hypocreomycetidae</taxon>
        <taxon>Hypocreales</taxon>
        <taxon>Clavicipitaceae</taxon>
        <taxon>Metarhizium</taxon>
    </lineage>
</organism>
<dbReference type="InterPro" id="IPR023631">
    <property type="entry name" value="Amidase_dom"/>
</dbReference>
<dbReference type="Pfam" id="PF26053">
    <property type="entry name" value="DUF8016"/>
    <property type="match status" value="1"/>
</dbReference>
<evidence type="ECO:0000259" key="7">
    <source>
        <dbReference type="Pfam" id="PF02982"/>
    </source>
</evidence>
<keyword evidence="10" id="KW-1185">Reference proteome</keyword>
<dbReference type="SUPFAM" id="SSF75304">
    <property type="entry name" value="Amidase signature (AS) enzymes"/>
    <property type="match status" value="1"/>
</dbReference>
<name>A0A0D9NRF8_METAN</name>
<evidence type="ECO:0000256" key="1">
    <source>
        <dbReference type="ARBA" id="ARBA00008584"/>
    </source>
</evidence>
<reference evidence="10" key="1">
    <citation type="journal article" date="2014" name="BMC Genomics">
        <title>The genome sequence of the biocontrol fungus Metarhizium anisopliae and comparative genomics of Metarhizium species.</title>
        <authorList>
            <person name="Pattemore J.A."/>
            <person name="Hane J.K."/>
            <person name="Williams A.H."/>
            <person name="Wilson B.A."/>
            <person name="Stodart B.J."/>
            <person name="Ash G.J."/>
        </authorList>
    </citation>
    <scope>NUCLEOTIDE SEQUENCE [LARGE SCALE GENOMIC DNA]</scope>
    <source>
        <strain evidence="10">BRIP 53293</strain>
    </source>
</reference>
<feature type="domain" description="Amidase" evidence="6">
    <location>
        <begin position="340"/>
        <end position="500"/>
    </location>
</feature>
<feature type="domain" description="Scytalone dehydratase-like protein Arp1 N-terminal" evidence="8">
    <location>
        <begin position="196"/>
        <end position="252"/>
    </location>
</feature>
<accession>A0A0D9NRF8</accession>
<dbReference type="Gene3D" id="3.90.1300.10">
    <property type="entry name" value="Amidase signature (AS) domain"/>
    <property type="match status" value="1"/>
</dbReference>
<dbReference type="InterPro" id="IPR058329">
    <property type="entry name" value="Arp1_N"/>
</dbReference>
<dbReference type="STRING" id="1291518.A0A0D9NRF8"/>
<evidence type="ECO:0000313" key="9">
    <source>
        <dbReference type="EMBL" id="KJK76539.1"/>
    </source>
</evidence>
<dbReference type="Proteomes" id="UP000054544">
    <property type="component" value="Unassembled WGS sequence"/>
</dbReference>
<dbReference type="InterPro" id="IPR032710">
    <property type="entry name" value="NTF2-like_dom_sf"/>
</dbReference>